<accession>A0ABV9FYL5</accession>
<dbReference type="InterPro" id="IPR034660">
    <property type="entry name" value="DinB/YfiT-like"/>
</dbReference>
<dbReference type="NCBIfam" id="TIGR03086">
    <property type="entry name" value="TIGR03086 family metal-binding protein"/>
    <property type="match status" value="1"/>
</dbReference>
<protein>
    <submittedName>
        <fullName evidence="2">TIGR03086 family metal-binding protein</fullName>
    </submittedName>
</protein>
<keyword evidence="3" id="KW-1185">Reference proteome</keyword>
<evidence type="ECO:0000313" key="2">
    <source>
        <dbReference type="EMBL" id="MFC4606098.1"/>
    </source>
</evidence>
<feature type="domain" description="Mycothiol-dependent maleylpyruvate isomerase metal-binding" evidence="1">
    <location>
        <begin position="28"/>
        <end position="136"/>
    </location>
</feature>
<reference evidence="3" key="1">
    <citation type="journal article" date="2019" name="Int. J. Syst. Evol. Microbiol.">
        <title>The Global Catalogue of Microorganisms (GCM) 10K type strain sequencing project: providing services to taxonomists for standard genome sequencing and annotation.</title>
        <authorList>
            <consortium name="The Broad Institute Genomics Platform"/>
            <consortium name="The Broad Institute Genome Sequencing Center for Infectious Disease"/>
            <person name="Wu L."/>
            <person name="Ma J."/>
        </authorList>
    </citation>
    <scope>NUCLEOTIDE SEQUENCE [LARGE SCALE GENOMIC DNA]</scope>
    <source>
        <strain evidence="3">CCUG 54520</strain>
    </source>
</reference>
<name>A0ABV9FYL5_9NOCA</name>
<dbReference type="RefSeq" id="WP_378419829.1">
    <property type="nucleotide sequence ID" value="NZ_JBHSFO010000015.1"/>
</dbReference>
<sequence>MTGSRVAWPVVDPVALLERSIGYTLGSLQLVTAQDMSAPTPCREWNLRELLTHMNDALEALQEAVDDRVVTLVPDEGPASISSDLVAALRDRACHLLGSWAGSADSAPVRIGGVPVLSDIVPSAGALEIAVHGWDVSVACGRPRPIPAALADELLTCAALFVTDVDRPARFGPPVEVVGDADPGRRLLAFLGRDPRGGRI</sequence>
<comment type="caution">
    <text evidence="2">The sequence shown here is derived from an EMBL/GenBank/DDBJ whole genome shotgun (WGS) entry which is preliminary data.</text>
</comment>
<gene>
    <name evidence="2" type="ORF">ACFO6S_20575</name>
</gene>
<dbReference type="SUPFAM" id="SSF109854">
    <property type="entry name" value="DinB/YfiT-like putative metalloenzymes"/>
    <property type="match status" value="1"/>
</dbReference>
<dbReference type="InterPro" id="IPR024344">
    <property type="entry name" value="MDMPI_metal-binding"/>
</dbReference>
<organism evidence="2 3">
    <name type="scientific">Rhodococcus kronopolitis</name>
    <dbReference type="NCBI Taxonomy" id="1460226"/>
    <lineage>
        <taxon>Bacteria</taxon>
        <taxon>Bacillati</taxon>
        <taxon>Actinomycetota</taxon>
        <taxon>Actinomycetes</taxon>
        <taxon>Mycobacteriales</taxon>
        <taxon>Nocardiaceae</taxon>
        <taxon>Rhodococcus</taxon>
    </lineage>
</organism>
<dbReference type="Gene3D" id="1.20.120.450">
    <property type="entry name" value="dinb family like domain"/>
    <property type="match status" value="1"/>
</dbReference>
<dbReference type="Proteomes" id="UP001595914">
    <property type="component" value="Unassembled WGS sequence"/>
</dbReference>
<evidence type="ECO:0000313" key="3">
    <source>
        <dbReference type="Proteomes" id="UP001595914"/>
    </source>
</evidence>
<proteinExistence type="predicted"/>
<dbReference type="NCBIfam" id="TIGR03083">
    <property type="entry name" value="maleylpyruvate isomerase family mycothiol-dependent enzyme"/>
    <property type="match status" value="1"/>
</dbReference>
<dbReference type="InterPro" id="IPR017517">
    <property type="entry name" value="Maleyloyr_isom"/>
</dbReference>
<evidence type="ECO:0000259" key="1">
    <source>
        <dbReference type="Pfam" id="PF11716"/>
    </source>
</evidence>
<dbReference type="EMBL" id="JBHSFO010000015">
    <property type="protein sequence ID" value="MFC4606098.1"/>
    <property type="molecule type" value="Genomic_DNA"/>
</dbReference>
<dbReference type="InterPro" id="IPR017520">
    <property type="entry name" value="CHP03086"/>
</dbReference>
<dbReference type="Pfam" id="PF11716">
    <property type="entry name" value="MDMPI_N"/>
    <property type="match status" value="1"/>
</dbReference>